<accession>A0A841HP42</accession>
<dbReference type="PANTHER" id="PTHR47707:SF1">
    <property type="entry name" value="NUDIX HYDROLASE FAMILY PROTEIN"/>
    <property type="match status" value="1"/>
</dbReference>
<dbReference type="AlphaFoldDB" id="A0A841HP42"/>
<evidence type="ECO:0000256" key="9">
    <source>
        <dbReference type="ARBA" id="ARBA00023204"/>
    </source>
</evidence>
<organism evidence="20 21">
    <name type="scientific">Povalibacter uvarum</name>
    <dbReference type="NCBI Taxonomy" id="732238"/>
    <lineage>
        <taxon>Bacteria</taxon>
        <taxon>Pseudomonadati</taxon>
        <taxon>Pseudomonadota</taxon>
        <taxon>Gammaproteobacteria</taxon>
        <taxon>Steroidobacterales</taxon>
        <taxon>Steroidobacteraceae</taxon>
        <taxon>Povalibacter</taxon>
    </lineage>
</organism>
<evidence type="ECO:0000256" key="18">
    <source>
        <dbReference type="PIRSR" id="PIRSR603561-2"/>
    </source>
</evidence>
<dbReference type="PRINTS" id="PR00502">
    <property type="entry name" value="NUDIXFAMILY"/>
</dbReference>
<evidence type="ECO:0000256" key="4">
    <source>
        <dbReference type="ARBA" id="ARBA00022705"/>
    </source>
</evidence>
<keyword evidence="3" id="KW-0515">Mutator protein</keyword>
<evidence type="ECO:0000256" key="10">
    <source>
        <dbReference type="ARBA" id="ARBA00035861"/>
    </source>
</evidence>
<evidence type="ECO:0000256" key="1">
    <source>
        <dbReference type="ARBA" id="ARBA00001946"/>
    </source>
</evidence>
<feature type="binding site" evidence="17">
    <location>
        <begin position="58"/>
        <end position="61"/>
    </location>
    <ligand>
        <name>8-oxo-dGTP</name>
        <dbReference type="ChEBI" id="CHEBI:77896"/>
    </ligand>
</feature>
<name>A0A841HP42_9GAMM</name>
<evidence type="ECO:0000256" key="17">
    <source>
        <dbReference type="PIRSR" id="PIRSR603561-1"/>
    </source>
</evidence>
<evidence type="ECO:0000256" key="11">
    <source>
        <dbReference type="ARBA" id="ARBA00036904"/>
    </source>
</evidence>
<dbReference type="InterPro" id="IPR000086">
    <property type="entry name" value="NUDIX_hydrolase_dom"/>
</dbReference>
<dbReference type="GO" id="GO:0044715">
    <property type="term" value="F:8-oxo-dGDP phosphatase activity"/>
    <property type="evidence" value="ECO:0007669"/>
    <property type="project" value="TreeGrafter"/>
</dbReference>
<evidence type="ECO:0000256" key="8">
    <source>
        <dbReference type="ARBA" id="ARBA00022842"/>
    </source>
</evidence>
<dbReference type="InterPro" id="IPR047127">
    <property type="entry name" value="MutT-like"/>
</dbReference>
<evidence type="ECO:0000259" key="19">
    <source>
        <dbReference type="PROSITE" id="PS51462"/>
    </source>
</evidence>
<evidence type="ECO:0000313" key="21">
    <source>
        <dbReference type="Proteomes" id="UP000588068"/>
    </source>
</evidence>
<comment type="caution">
    <text evidence="20">The sequence shown here is derived from an EMBL/GenBank/DDBJ whole genome shotgun (WGS) entry which is preliminary data.</text>
</comment>
<dbReference type="Proteomes" id="UP000588068">
    <property type="component" value="Unassembled WGS sequence"/>
</dbReference>
<dbReference type="FunFam" id="3.90.79.10:FF:000014">
    <property type="entry name" value="8-oxo-dGTP diphosphatase MutT"/>
    <property type="match status" value="1"/>
</dbReference>
<feature type="binding site" evidence="17">
    <location>
        <position position="47"/>
    </location>
    <ligand>
        <name>8-oxo-dGTP</name>
        <dbReference type="ChEBI" id="CHEBI:77896"/>
    </ligand>
</feature>
<comment type="similarity">
    <text evidence="2">Belongs to the Nudix hydrolase family.</text>
</comment>
<dbReference type="InterPro" id="IPR029119">
    <property type="entry name" value="MutY_C"/>
</dbReference>
<keyword evidence="7" id="KW-0378">Hydrolase</keyword>
<comment type="cofactor">
    <cofactor evidence="1 18">
        <name>Mg(2+)</name>
        <dbReference type="ChEBI" id="CHEBI:18420"/>
    </cofactor>
</comment>
<dbReference type="Gene3D" id="3.90.79.10">
    <property type="entry name" value="Nucleoside Triphosphate Pyrophosphohydrolase"/>
    <property type="match status" value="1"/>
</dbReference>
<dbReference type="RefSeq" id="WP_221304287.1">
    <property type="nucleotide sequence ID" value="NZ_JACHHZ010000004.1"/>
</dbReference>
<dbReference type="GO" id="GO:0006281">
    <property type="term" value="P:DNA repair"/>
    <property type="evidence" value="ECO:0007669"/>
    <property type="project" value="UniProtKB-KW"/>
</dbReference>
<dbReference type="PROSITE" id="PS00893">
    <property type="entry name" value="NUDIX_BOX"/>
    <property type="match status" value="1"/>
</dbReference>
<evidence type="ECO:0000256" key="5">
    <source>
        <dbReference type="ARBA" id="ARBA00022723"/>
    </source>
</evidence>
<evidence type="ECO:0000256" key="6">
    <source>
        <dbReference type="ARBA" id="ARBA00022763"/>
    </source>
</evidence>
<dbReference type="EMBL" id="JACHHZ010000004">
    <property type="protein sequence ID" value="MBB6094907.1"/>
    <property type="molecule type" value="Genomic_DNA"/>
</dbReference>
<dbReference type="GO" id="GO:0006260">
    <property type="term" value="P:DNA replication"/>
    <property type="evidence" value="ECO:0007669"/>
    <property type="project" value="UniProtKB-KW"/>
</dbReference>
<keyword evidence="8 18" id="KW-0460">Magnesium</keyword>
<feature type="binding site" evidence="18">
    <location>
        <position position="81"/>
    </location>
    <ligand>
        <name>Mg(2+)</name>
        <dbReference type="ChEBI" id="CHEBI:18420"/>
    </ligand>
</feature>
<comment type="catalytic activity">
    <reaction evidence="10">
        <text>8-oxo-dGTP + H2O = 8-oxo-dGMP + diphosphate + H(+)</text>
        <dbReference type="Rhea" id="RHEA:31575"/>
        <dbReference type="ChEBI" id="CHEBI:15377"/>
        <dbReference type="ChEBI" id="CHEBI:15378"/>
        <dbReference type="ChEBI" id="CHEBI:33019"/>
        <dbReference type="ChEBI" id="CHEBI:63224"/>
        <dbReference type="ChEBI" id="CHEBI:77896"/>
        <dbReference type="EC" id="3.6.1.55"/>
    </reaction>
</comment>
<dbReference type="GO" id="GO:0035539">
    <property type="term" value="F:8-oxo-7,8-dihydrodeoxyguanosine triphosphate pyrophosphatase activity"/>
    <property type="evidence" value="ECO:0007669"/>
    <property type="project" value="UniProtKB-EC"/>
</dbReference>
<gene>
    <name evidence="20" type="ORF">HNQ60_003794</name>
</gene>
<proteinExistence type="inferred from homology"/>
<comment type="catalytic activity">
    <reaction evidence="11">
        <text>8-oxo-GTP + H2O = 8-oxo-GMP + diphosphate + H(+)</text>
        <dbReference type="Rhea" id="RHEA:67616"/>
        <dbReference type="ChEBI" id="CHEBI:15377"/>
        <dbReference type="ChEBI" id="CHEBI:15378"/>
        <dbReference type="ChEBI" id="CHEBI:33019"/>
        <dbReference type="ChEBI" id="CHEBI:143553"/>
        <dbReference type="ChEBI" id="CHEBI:145694"/>
    </reaction>
</comment>
<evidence type="ECO:0000256" key="12">
    <source>
        <dbReference type="ARBA" id="ARBA00038905"/>
    </source>
</evidence>
<evidence type="ECO:0000313" key="20">
    <source>
        <dbReference type="EMBL" id="MBB6094907.1"/>
    </source>
</evidence>
<dbReference type="GO" id="GO:0046872">
    <property type="term" value="F:metal ion binding"/>
    <property type="evidence" value="ECO:0007669"/>
    <property type="project" value="UniProtKB-KW"/>
</dbReference>
<keyword evidence="6" id="KW-0227">DNA damage</keyword>
<keyword evidence="5 18" id="KW-0479">Metal-binding</keyword>
<keyword evidence="21" id="KW-1185">Reference proteome</keyword>
<evidence type="ECO:0000256" key="13">
    <source>
        <dbReference type="ARBA" id="ARBA00040794"/>
    </source>
</evidence>
<evidence type="ECO:0000256" key="2">
    <source>
        <dbReference type="ARBA" id="ARBA00005582"/>
    </source>
</evidence>
<dbReference type="InterPro" id="IPR020476">
    <property type="entry name" value="Nudix_hydrolase"/>
</dbReference>
<dbReference type="GO" id="GO:0008413">
    <property type="term" value="F:8-oxo-7,8-dihydroguanosine triphosphate pyrophosphatase activity"/>
    <property type="evidence" value="ECO:0007669"/>
    <property type="project" value="InterPro"/>
</dbReference>
<feature type="domain" description="Nudix hydrolase" evidence="19">
    <location>
        <begin position="26"/>
        <end position="154"/>
    </location>
</feature>
<dbReference type="InterPro" id="IPR020084">
    <property type="entry name" value="NUDIX_hydrolase_CS"/>
</dbReference>
<dbReference type="EC" id="3.6.1.55" evidence="12"/>
<dbReference type="NCBIfam" id="TIGR00586">
    <property type="entry name" value="mutt"/>
    <property type="match status" value="1"/>
</dbReference>
<protein>
    <recommendedName>
        <fullName evidence="13">8-oxo-dGTP diphosphatase</fullName>
        <ecNumber evidence="12">3.6.1.55</ecNumber>
    </recommendedName>
    <alternativeName>
        <fullName evidence="16">7,8-dihydro-8-oxoguanine-triphosphatase</fullName>
    </alternativeName>
    <alternativeName>
        <fullName evidence="15">Mutator protein MutT</fullName>
    </alternativeName>
    <alternativeName>
        <fullName evidence="14">dGTP pyrophosphohydrolase</fullName>
    </alternativeName>
</protein>
<reference evidence="20 21" key="1">
    <citation type="submission" date="2020-08" db="EMBL/GenBank/DDBJ databases">
        <title>Genomic Encyclopedia of Type Strains, Phase IV (KMG-IV): sequencing the most valuable type-strain genomes for metagenomic binning, comparative biology and taxonomic classification.</title>
        <authorList>
            <person name="Goeker M."/>
        </authorList>
    </citation>
    <scope>NUCLEOTIDE SEQUENCE [LARGE SCALE GENOMIC DNA]</scope>
    <source>
        <strain evidence="20 21">DSM 26723</strain>
    </source>
</reference>
<dbReference type="SUPFAM" id="SSF55811">
    <property type="entry name" value="Nudix"/>
    <property type="match status" value="1"/>
</dbReference>
<dbReference type="PROSITE" id="PS51462">
    <property type="entry name" value="NUDIX"/>
    <property type="match status" value="1"/>
</dbReference>
<dbReference type="Pfam" id="PF14815">
    <property type="entry name" value="NUDIX_4"/>
    <property type="match status" value="1"/>
</dbReference>
<evidence type="ECO:0000256" key="16">
    <source>
        <dbReference type="ARBA" id="ARBA00042798"/>
    </source>
</evidence>
<evidence type="ECO:0000256" key="14">
    <source>
        <dbReference type="ARBA" id="ARBA00041592"/>
    </source>
</evidence>
<dbReference type="GO" id="GO:0044716">
    <property type="term" value="F:8-oxo-GDP phosphatase activity"/>
    <property type="evidence" value="ECO:0007669"/>
    <property type="project" value="TreeGrafter"/>
</dbReference>
<keyword evidence="4" id="KW-0235">DNA replication</keyword>
<evidence type="ECO:0000256" key="15">
    <source>
        <dbReference type="ARBA" id="ARBA00041979"/>
    </source>
</evidence>
<dbReference type="PANTHER" id="PTHR47707">
    <property type="entry name" value="8-OXO-DGTP DIPHOSPHATASE"/>
    <property type="match status" value="1"/>
</dbReference>
<feature type="binding site" evidence="18">
    <location>
        <position position="61"/>
    </location>
    <ligand>
        <name>Mg(2+)</name>
        <dbReference type="ChEBI" id="CHEBI:18420"/>
    </ligand>
</feature>
<dbReference type="InterPro" id="IPR015797">
    <property type="entry name" value="NUDIX_hydrolase-like_dom_sf"/>
</dbReference>
<evidence type="ECO:0000256" key="7">
    <source>
        <dbReference type="ARBA" id="ARBA00022801"/>
    </source>
</evidence>
<evidence type="ECO:0000256" key="3">
    <source>
        <dbReference type="ARBA" id="ARBA00022457"/>
    </source>
</evidence>
<dbReference type="InterPro" id="IPR003561">
    <property type="entry name" value="Mutator_MutT"/>
</dbReference>
<keyword evidence="9" id="KW-0234">DNA repair</keyword>
<sequence>MADRPDRTTRPPPRFTRLLRMIVQRPPAHVLAGAIFDEQGRVLIAQRPPGKHLAGGWEFPGGKLEPGEERIEALQRELDEELGITVHSAEPLICYEHHYPDRRVVLDLWLVTKYTGTPQSLEGQPLQWVAVNDLEKAGLLDADKPMIPALQRVEGWALGCKM</sequence>
<dbReference type="CDD" id="cd03425">
    <property type="entry name" value="NUDIX_MutT_NudA_like"/>
    <property type="match status" value="1"/>
</dbReference>
<feature type="binding site" evidence="17">
    <location>
        <position position="52"/>
    </location>
    <ligand>
        <name>8-oxo-dGTP</name>
        <dbReference type="ChEBI" id="CHEBI:77896"/>
    </ligand>
</feature>